<accession>A0ABR8R1D2</accession>
<keyword evidence="1" id="KW-0732">Signal</keyword>
<sequence length="178" mass="18010">MIRLFLIGLVTVIGLGAPGLAHAQAIVTRSPATAPTLGTTIRGSTATTFTISTSGVVTRTSGDAIRLTSGTVTTPTFSVNCGLLNMSGLCALRYIRVTITPVGGGAATVTRLRVGALSGATYRSGGAPAEGPSVTFDLNPLGLLSTASFRLGMDVTLAANAPSGTHGFDYLVTVELVR</sequence>
<evidence type="ECO:0000313" key="2">
    <source>
        <dbReference type="EMBL" id="MBD7941583.1"/>
    </source>
</evidence>
<comment type="caution">
    <text evidence="2">The sequence shown here is derived from an EMBL/GenBank/DDBJ whole genome shotgun (WGS) entry which is preliminary data.</text>
</comment>
<evidence type="ECO:0000256" key="1">
    <source>
        <dbReference type="SAM" id="SignalP"/>
    </source>
</evidence>
<dbReference type="Proteomes" id="UP000638918">
    <property type="component" value="Unassembled WGS sequence"/>
</dbReference>
<gene>
    <name evidence="2" type="ORF">H9656_09310</name>
</gene>
<reference evidence="2 3" key="1">
    <citation type="submission" date="2020-08" db="EMBL/GenBank/DDBJ databases">
        <title>A Genomic Blueprint of the Chicken Gut Microbiome.</title>
        <authorList>
            <person name="Gilroy R."/>
            <person name="Ravi A."/>
            <person name="Getino M."/>
            <person name="Pursley I."/>
            <person name="Horton D.L."/>
            <person name="Alikhan N.-F."/>
            <person name="Baker D."/>
            <person name="Gharbi K."/>
            <person name="Hall N."/>
            <person name="Watson M."/>
            <person name="Adriaenssens E.M."/>
            <person name="Foster-Nyarko E."/>
            <person name="Jarju S."/>
            <person name="Secka A."/>
            <person name="Antonio M."/>
            <person name="Oren A."/>
            <person name="Chaudhuri R."/>
            <person name="La Ragione R.M."/>
            <person name="Hildebrand F."/>
            <person name="Pallen M.J."/>
        </authorList>
    </citation>
    <scope>NUCLEOTIDE SEQUENCE [LARGE SCALE GENOMIC DNA]</scope>
    <source>
        <strain evidence="2 3">Sa3CVA3</strain>
    </source>
</reference>
<organism evidence="2 3">
    <name type="scientific">Brevundimonas guildfordensis</name>
    <dbReference type="NCBI Taxonomy" id="2762241"/>
    <lineage>
        <taxon>Bacteria</taxon>
        <taxon>Pseudomonadati</taxon>
        <taxon>Pseudomonadota</taxon>
        <taxon>Alphaproteobacteria</taxon>
        <taxon>Caulobacterales</taxon>
        <taxon>Caulobacteraceae</taxon>
        <taxon>Brevundimonas</taxon>
    </lineage>
</organism>
<evidence type="ECO:0008006" key="4">
    <source>
        <dbReference type="Google" id="ProtNLM"/>
    </source>
</evidence>
<dbReference type="EMBL" id="JACSQU010000002">
    <property type="protein sequence ID" value="MBD7941583.1"/>
    <property type="molecule type" value="Genomic_DNA"/>
</dbReference>
<proteinExistence type="predicted"/>
<feature type="signal peptide" evidence="1">
    <location>
        <begin position="1"/>
        <end position="23"/>
    </location>
</feature>
<keyword evidence="3" id="KW-1185">Reference proteome</keyword>
<evidence type="ECO:0000313" key="3">
    <source>
        <dbReference type="Proteomes" id="UP000638918"/>
    </source>
</evidence>
<dbReference type="RefSeq" id="WP_191743987.1">
    <property type="nucleotide sequence ID" value="NZ_JACSQU010000002.1"/>
</dbReference>
<name>A0ABR8R1D2_9CAUL</name>
<protein>
    <recommendedName>
        <fullName evidence="4">Spore coat protein U domain-containing protein</fullName>
    </recommendedName>
</protein>
<feature type="chain" id="PRO_5046150234" description="Spore coat protein U domain-containing protein" evidence="1">
    <location>
        <begin position="24"/>
        <end position="178"/>
    </location>
</feature>